<proteinExistence type="predicted"/>
<protein>
    <submittedName>
        <fullName evidence="1">Uncharacterized protein</fullName>
    </submittedName>
</protein>
<reference evidence="1" key="1">
    <citation type="journal article" date="2014" name="Int. J. Syst. Evol. Microbiol.">
        <title>Complete genome sequence of Corynebacterium casei LMG S-19264T (=DSM 44701T), isolated from a smear-ripened cheese.</title>
        <authorList>
            <consortium name="US DOE Joint Genome Institute (JGI-PGF)"/>
            <person name="Walter F."/>
            <person name="Albersmeier A."/>
            <person name="Kalinowski J."/>
            <person name="Ruckert C."/>
        </authorList>
    </citation>
    <scope>NUCLEOTIDE SEQUENCE</scope>
    <source>
        <strain evidence="1">JCM 12289</strain>
    </source>
</reference>
<reference evidence="1" key="2">
    <citation type="submission" date="2023-12" db="EMBL/GenBank/DDBJ databases">
        <authorList>
            <person name="Sun Q."/>
            <person name="Inoue M."/>
        </authorList>
    </citation>
    <scope>NUCLEOTIDE SEQUENCE</scope>
    <source>
        <strain evidence="1">JCM 12289</strain>
    </source>
</reference>
<dbReference type="AlphaFoldDB" id="A0AAV3SLM6"/>
<name>A0AAV3SLM6_HALDO</name>
<accession>A0AAV3SLM6</accession>
<gene>
    <name evidence="1" type="ORF">GCM10008985_34710</name>
</gene>
<dbReference type="EMBL" id="BAAADN010000083">
    <property type="protein sequence ID" value="GAA0475395.1"/>
    <property type="molecule type" value="Genomic_DNA"/>
</dbReference>
<comment type="caution">
    <text evidence="1">The sequence shown here is derived from an EMBL/GenBank/DDBJ whole genome shotgun (WGS) entry which is preliminary data.</text>
</comment>
<organism evidence="1 2">
    <name type="scientific">Halococcus dombrowskii</name>
    <dbReference type="NCBI Taxonomy" id="179637"/>
    <lineage>
        <taxon>Archaea</taxon>
        <taxon>Methanobacteriati</taxon>
        <taxon>Methanobacteriota</taxon>
        <taxon>Stenosarchaea group</taxon>
        <taxon>Halobacteria</taxon>
        <taxon>Halobacteriales</taxon>
        <taxon>Halococcaceae</taxon>
        <taxon>Halococcus</taxon>
    </lineage>
</organism>
<sequence>MLHYMVIVFSTGKIFKYERPAKAFGIGSIASIAHELEEFCIRDSKLVDIEWVDRYIACWAFAISGKSDITVGSHRERFPTKTNHSLDPFVSL</sequence>
<evidence type="ECO:0000313" key="2">
    <source>
        <dbReference type="Proteomes" id="UP001500962"/>
    </source>
</evidence>
<dbReference type="Proteomes" id="UP001500962">
    <property type="component" value="Unassembled WGS sequence"/>
</dbReference>
<evidence type="ECO:0000313" key="1">
    <source>
        <dbReference type="EMBL" id="GAA0475395.1"/>
    </source>
</evidence>